<evidence type="ECO:0000313" key="2">
    <source>
        <dbReference type="EMBL" id="KAG6621699.1"/>
    </source>
</evidence>
<name>A0A921ZZ43_CARIL</name>
<protein>
    <submittedName>
        <fullName evidence="2">Uncharacterized protein</fullName>
    </submittedName>
</protein>
<evidence type="ECO:0000256" key="1">
    <source>
        <dbReference type="SAM" id="MobiDB-lite"/>
    </source>
</evidence>
<dbReference type="Proteomes" id="UP000811246">
    <property type="component" value="Unassembled WGS sequence"/>
</dbReference>
<feature type="compositionally biased region" description="Basic and acidic residues" evidence="1">
    <location>
        <begin position="38"/>
        <end position="48"/>
    </location>
</feature>
<organism evidence="2 3">
    <name type="scientific">Carya illinoinensis</name>
    <name type="common">Pecan</name>
    <dbReference type="NCBI Taxonomy" id="32201"/>
    <lineage>
        <taxon>Eukaryota</taxon>
        <taxon>Viridiplantae</taxon>
        <taxon>Streptophyta</taxon>
        <taxon>Embryophyta</taxon>
        <taxon>Tracheophyta</taxon>
        <taxon>Spermatophyta</taxon>
        <taxon>Magnoliopsida</taxon>
        <taxon>eudicotyledons</taxon>
        <taxon>Gunneridae</taxon>
        <taxon>Pentapetalae</taxon>
        <taxon>rosids</taxon>
        <taxon>fabids</taxon>
        <taxon>Fagales</taxon>
        <taxon>Juglandaceae</taxon>
        <taxon>Carya</taxon>
    </lineage>
</organism>
<dbReference type="EMBL" id="MU228851">
    <property type="protein sequence ID" value="KAG6621699.1"/>
    <property type="molecule type" value="Genomic_DNA"/>
</dbReference>
<gene>
    <name evidence="2" type="ORF">I3842_Q011500</name>
</gene>
<reference evidence="2" key="1">
    <citation type="submission" date="2021-01" db="EMBL/GenBank/DDBJ databases">
        <authorList>
            <person name="Lovell J.T."/>
            <person name="Bentley N."/>
            <person name="Bhattarai G."/>
            <person name="Jenkins J.W."/>
            <person name="Sreedasyam A."/>
            <person name="Alarcon Y."/>
            <person name="Bock C."/>
            <person name="Boston L."/>
            <person name="Carlson J."/>
            <person name="Cervantes K."/>
            <person name="Clermont K."/>
            <person name="Krom N."/>
            <person name="Kubenka K."/>
            <person name="Mamidi S."/>
            <person name="Mattison C."/>
            <person name="Monteros M."/>
            <person name="Pisani C."/>
            <person name="Plott C."/>
            <person name="Rajasekar S."/>
            <person name="Rhein H.S."/>
            <person name="Rohla C."/>
            <person name="Song M."/>
            <person name="Hilaire R.S."/>
            <person name="Shu S."/>
            <person name="Wells L."/>
            <person name="Wang X."/>
            <person name="Webber J."/>
            <person name="Heerema R.J."/>
            <person name="Klein P."/>
            <person name="Conner P."/>
            <person name="Grauke L."/>
            <person name="Grimwood J."/>
            <person name="Schmutz J."/>
            <person name="Randall J.J."/>
        </authorList>
    </citation>
    <scope>NUCLEOTIDE SEQUENCE</scope>
    <source>
        <tissue evidence="2">Leaf</tissue>
    </source>
</reference>
<proteinExistence type="predicted"/>
<feature type="region of interest" description="Disordered" evidence="1">
    <location>
        <begin position="38"/>
        <end position="75"/>
    </location>
</feature>
<accession>A0A921ZZ43</accession>
<dbReference type="AlphaFoldDB" id="A0A921ZZ43"/>
<comment type="caution">
    <text evidence="2">The sequence shown here is derived from an EMBL/GenBank/DDBJ whole genome shotgun (WGS) entry which is preliminary data.</text>
</comment>
<sequence>MTVGGGKVETVVLEAVPGEVRGKGVELCEAISVRESYLERSERSEGGGRARTIRRGQDSNLQSSGHGPDESTNSSTPLLPLLFLSLFPPRSPALVAWPG</sequence>
<evidence type="ECO:0000313" key="3">
    <source>
        <dbReference type="Proteomes" id="UP000811246"/>
    </source>
</evidence>